<keyword evidence="5" id="KW-0472">Membrane</keyword>
<dbReference type="Pfam" id="PF25198">
    <property type="entry name" value="Spore_GerAC_N"/>
    <property type="match status" value="1"/>
</dbReference>
<evidence type="ECO:0000256" key="2">
    <source>
        <dbReference type="ARBA" id="ARBA00007886"/>
    </source>
</evidence>
<dbReference type="OrthoDB" id="1949745at2"/>
<dbReference type="NCBIfam" id="TIGR02887">
    <property type="entry name" value="spore_ger_x_C"/>
    <property type="match status" value="1"/>
</dbReference>
<evidence type="ECO:0000259" key="9">
    <source>
        <dbReference type="Pfam" id="PF25198"/>
    </source>
</evidence>
<dbReference type="EMBL" id="CP015756">
    <property type="protein sequence ID" value="APC40454.1"/>
    <property type="molecule type" value="Genomic_DNA"/>
</dbReference>
<comment type="subcellular location">
    <subcellularLocation>
        <location evidence="1">Membrane</location>
        <topology evidence="1">Lipid-anchor</topology>
    </subcellularLocation>
</comment>
<dbReference type="Proteomes" id="UP000182569">
    <property type="component" value="Chromosome"/>
</dbReference>
<name>A0A1J0GHT6_9CLOT</name>
<evidence type="ECO:0000256" key="1">
    <source>
        <dbReference type="ARBA" id="ARBA00004635"/>
    </source>
</evidence>
<keyword evidence="11" id="KW-1185">Reference proteome</keyword>
<evidence type="ECO:0000256" key="6">
    <source>
        <dbReference type="ARBA" id="ARBA00023139"/>
    </source>
</evidence>
<dbReference type="InterPro" id="IPR008844">
    <property type="entry name" value="Spore_GerAC-like"/>
</dbReference>
<keyword evidence="4" id="KW-0732">Signal</keyword>
<keyword evidence="7" id="KW-0449">Lipoprotein</keyword>
<dbReference type="PANTHER" id="PTHR35789:SF1">
    <property type="entry name" value="SPORE GERMINATION PROTEIN B3"/>
    <property type="match status" value="1"/>
</dbReference>
<comment type="similarity">
    <text evidence="2">Belongs to the GerABKC lipoprotein family.</text>
</comment>
<dbReference type="Pfam" id="PF05504">
    <property type="entry name" value="Spore_GerAC"/>
    <property type="match status" value="1"/>
</dbReference>
<dbReference type="RefSeq" id="WP_071612745.1">
    <property type="nucleotide sequence ID" value="NZ_CP015756.1"/>
</dbReference>
<evidence type="ECO:0000259" key="8">
    <source>
        <dbReference type="Pfam" id="PF05504"/>
    </source>
</evidence>
<keyword evidence="6" id="KW-0564">Palmitate</keyword>
<accession>A0A1J0GHT6</accession>
<evidence type="ECO:0000313" key="10">
    <source>
        <dbReference type="EMBL" id="APC40454.1"/>
    </source>
</evidence>
<dbReference type="GO" id="GO:0016020">
    <property type="term" value="C:membrane"/>
    <property type="evidence" value="ECO:0007669"/>
    <property type="project" value="UniProtKB-SubCell"/>
</dbReference>
<dbReference type="Gene3D" id="3.30.300.210">
    <property type="entry name" value="Nutrient germinant receptor protein C, domain 3"/>
    <property type="match status" value="1"/>
</dbReference>
<evidence type="ECO:0008006" key="12">
    <source>
        <dbReference type="Google" id="ProtNLM"/>
    </source>
</evidence>
<gene>
    <name evidence="10" type="ORF">A7L45_10440</name>
</gene>
<dbReference type="KEGG" id="ceu:A7L45_10440"/>
<evidence type="ECO:0000256" key="3">
    <source>
        <dbReference type="ARBA" id="ARBA00022544"/>
    </source>
</evidence>
<evidence type="ECO:0000313" key="11">
    <source>
        <dbReference type="Proteomes" id="UP000182569"/>
    </source>
</evidence>
<protein>
    <recommendedName>
        <fullName evidence="12">Ger(X)C family spore germination protein</fullName>
    </recommendedName>
</protein>
<evidence type="ECO:0000256" key="4">
    <source>
        <dbReference type="ARBA" id="ARBA00022729"/>
    </source>
</evidence>
<dbReference type="STRING" id="1552.A7L45_10440"/>
<dbReference type="InterPro" id="IPR038501">
    <property type="entry name" value="Spore_GerAC_C_sf"/>
</dbReference>
<organism evidence="10 11">
    <name type="scientific">Clostridium estertheticum subsp. estertheticum</name>
    <dbReference type="NCBI Taxonomy" id="1552"/>
    <lineage>
        <taxon>Bacteria</taxon>
        <taxon>Bacillati</taxon>
        <taxon>Bacillota</taxon>
        <taxon>Clostridia</taxon>
        <taxon>Eubacteriales</taxon>
        <taxon>Clostridiaceae</taxon>
        <taxon>Clostridium</taxon>
    </lineage>
</organism>
<dbReference type="GO" id="GO:0009847">
    <property type="term" value="P:spore germination"/>
    <property type="evidence" value="ECO:0007669"/>
    <property type="project" value="InterPro"/>
</dbReference>
<dbReference type="PANTHER" id="PTHR35789">
    <property type="entry name" value="SPORE GERMINATION PROTEIN B3"/>
    <property type="match status" value="1"/>
</dbReference>
<dbReference type="InterPro" id="IPR057336">
    <property type="entry name" value="GerAC_N"/>
</dbReference>
<keyword evidence="3" id="KW-0309">Germination</keyword>
<proteinExistence type="inferred from homology"/>
<dbReference type="AlphaFoldDB" id="A0A1J0GHT6"/>
<evidence type="ECO:0000256" key="7">
    <source>
        <dbReference type="ARBA" id="ARBA00023288"/>
    </source>
</evidence>
<evidence type="ECO:0000256" key="5">
    <source>
        <dbReference type="ARBA" id="ARBA00023136"/>
    </source>
</evidence>
<dbReference type="InterPro" id="IPR046953">
    <property type="entry name" value="Spore_GerAC-like_C"/>
</dbReference>
<sequence length="374" mass="42876">MKRYSLLIISISCIIIYIIFNSSEGSVPIEDIGISSGISLDLTTNRPLNEYNIVSSIYNFNKKDEISSEILEGTGKNIPDTRSTRQTISGKLYFLGLQKVFIFSEAFATSGINHLIDILMTNQEMNDAAWLVVCKDKAIDMLKFKVDDAPTSADHINDMVESSKNQNFMSKDYKVIDMYVRVNSEGRDLVIPYLEILNKKITISGMAVFNKDKMVTKIPMEEARYMNFLRNNKVKGILTLKKDSSHWISTYGEVKRKVHCEKINGKYKFNIDIEFKGKVVNNTLYNDFMNNPKTVEKYSHELEEETKKNCNKFIYKMQNQYKTDCLELGRDAAAAFGRNPRTDWNNFVCNADITVNVTVKVDSLGRGQFLYKNK</sequence>
<reference evidence="11" key="1">
    <citation type="journal article" date="2016" name="Front. Microbiol.">
        <title>Complete Genome Sequence of Clostridium estertheticum DSM 8809, a Microbe Identified in Spoiled Vacuum Packed Beef.</title>
        <authorList>
            <person name="Yu Z."/>
            <person name="Gunn L."/>
            <person name="Brennan E."/>
            <person name="Reid R."/>
            <person name="Wall P.G."/>
            <person name="Gaora O.P."/>
            <person name="Hurley D."/>
            <person name="Bolton D."/>
            <person name="Fanning S."/>
        </authorList>
    </citation>
    <scope>NUCLEOTIDE SEQUENCE [LARGE SCALE GENOMIC DNA]</scope>
    <source>
        <strain evidence="11">DSM 8809</strain>
    </source>
</reference>
<feature type="domain" description="Spore germination GerAC-like C-terminal" evidence="8">
    <location>
        <begin position="204"/>
        <end position="365"/>
    </location>
</feature>
<feature type="domain" description="Spore germination protein N-terminal" evidence="9">
    <location>
        <begin position="26"/>
        <end position="196"/>
    </location>
</feature>